<dbReference type="PANTHER" id="PTHR24322">
    <property type="entry name" value="PKSB"/>
    <property type="match status" value="1"/>
</dbReference>
<dbReference type="Gene3D" id="3.40.50.720">
    <property type="entry name" value="NAD(P)-binding Rossmann-like Domain"/>
    <property type="match status" value="1"/>
</dbReference>
<dbReference type="InterPro" id="IPR036291">
    <property type="entry name" value="NAD(P)-bd_dom_sf"/>
</dbReference>
<dbReference type="PANTHER" id="PTHR24322:SF736">
    <property type="entry name" value="RETINOL DEHYDROGENASE 10"/>
    <property type="match status" value="1"/>
</dbReference>
<evidence type="ECO:0000256" key="2">
    <source>
        <dbReference type="ARBA" id="ARBA00006484"/>
    </source>
</evidence>
<dbReference type="GO" id="GO:0052650">
    <property type="term" value="F:all-trans-retinol dehydrogenase (NADP+) activity"/>
    <property type="evidence" value="ECO:0007669"/>
    <property type="project" value="UniProtKB-ARBA"/>
</dbReference>
<gene>
    <name evidence="13" type="ORF">sscle_13g095960</name>
</gene>
<evidence type="ECO:0000256" key="4">
    <source>
        <dbReference type="ARBA" id="ARBA00022857"/>
    </source>
</evidence>
<evidence type="ECO:0000256" key="7">
    <source>
        <dbReference type="ARBA" id="ARBA00023098"/>
    </source>
</evidence>
<comment type="similarity">
    <text evidence="2 12">Belongs to the short-chain dehydrogenases/reductases (SDR) family.</text>
</comment>
<keyword evidence="4" id="KW-0521">NADP</keyword>
<proteinExistence type="inferred from homology"/>
<comment type="subcellular location">
    <subcellularLocation>
        <location evidence="1">Membrane</location>
        <topology evidence="1">Multi-pass membrane protein</topology>
    </subcellularLocation>
</comment>
<sequence length="355" mass="38915">MSTILAAPFDPKVTGALLVALLYYPHKLRGILPTNIQPHITSPAAVRTLKILFVFGILKRLNNKLSQLVLNNWKGNAKFIKSQELVLITGGSSGMGELVARDFSSQGVKVVVMDLNPPKTPFPSNIFYYQVDITSSSQIASAASEIRKDQGDPTVIINNAGLGYLQPILEATEEQIRRTFDVNTISHFLMAREFLPAMIKKNHGHVVTLASMASYVVHAANVDYACAKASALAFHEGLASELKYRYNAPNIKTTVVNPSWVRTPLIADLIAQPTFQESILEPETVTSAIVNQVLSGSSGHIVLPNQMNILSTIRAWPWWLQTSLRNKIAPLLLFKEQVQHKPTAQIGDVAPTAST</sequence>
<evidence type="ECO:0000256" key="5">
    <source>
        <dbReference type="ARBA" id="ARBA00022989"/>
    </source>
</evidence>
<organism evidence="13 14">
    <name type="scientific">Sclerotinia sclerotiorum (strain ATCC 18683 / 1980 / Ss-1)</name>
    <name type="common">White mold</name>
    <name type="synonym">Whetzelinia sclerotiorum</name>
    <dbReference type="NCBI Taxonomy" id="665079"/>
    <lineage>
        <taxon>Eukaryota</taxon>
        <taxon>Fungi</taxon>
        <taxon>Dikarya</taxon>
        <taxon>Ascomycota</taxon>
        <taxon>Pezizomycotina</taxon>
        <taxon>Leotiomycetes</taxon>
        <taxon>Helotiales</taxon>
        <taxon>Sclerotiniaceae</taxon>
        <taxon>Sclerotinia</taxon>
    </lineage>
</organism>
<dbReference type="FunFam" id="3.40.50.720:FF:000131">
    <property type="entry name" value="Short-chain dehydrogenase/reductase 3"/>
    <property type="match status" value="1"/>
</dbReference>
<evidence type="ECO:0000256" key="6">
    <source>
        <dbReference type="ARBA" id="ARBA00023002"/>
    </source>
</evidence>
<evidence type="ECO:0000256" key="8">
    <source>
        <dbReference type="ARBA" id="ARBA00023136"/>
    </source>
</evidence>
<evidence type="ECO:0000256" key="12">
    <source>
        <dbReference type="RuleBase" id="RU000363"/>
    </source>
</evidence>
<protein>
    <recommendedName>
        <fullName evidence="10">Short-chain dehydrogenase/reductase 3</fullName>
    </recommendedName>
    <alternativeName>
        <fullName evidence="11">Retinal short-chain dehydrogenase/reductase 1</fullName>
    </alternativeName>
</protein>
<keyword evidence="7" id="KW-0443">Lipid metabolism</keyword>
<keyword evidence="5" id="KW-1133">Transmembrane helix</keyword>
<dbReference type="SUPFAM" id="SSF51735">
    <property type="entry name" value="NAD(P)-binding Rossmann-fold domains"/>
    <property type="match status" value="1"/>
</dbReference>
<dbReference type="EMBL" id="CP017826">
    <property type="protein sequence ID" value="APA14826.1"/>
    <property type="molecule type" value="Genomic_DNA"/>
</dbReference>
<keyword evidence="8" id="KW-0472">Membrane</keyword>
<accession>A0A1D9QIR7</accession>
<keyword evidence="6" id="KW-0560">Oxidoreductase</keyword>
<evidence type="ECO:0000313" key="14">
    <source>
        <dbReference type="Proteomes" id="UP000177798"/>
    </source>
</evidence>
<dbReference type="PRINTS" id="PR00081">
    <property type="entry name" value="GDHRDH"/>
</dbReference>
<dbReference type="InterPro" id="IPR002347">
    <property type="entry name" value="SDR_fam"/>
</dbReference>
<dbReference type="PROSITE" id="PS00061">
    <property type="entry name" value="ADH_SHORT"/>
    <property type="match status" value="1"/>
</dbReference>
<dbReference type="Pfam" id="PF00106">
    <property type="entry name" value="adh_short"/>
    <property type="match status" value="1"/>
</dbReference>
<evidence type="ECO:0000256" key="3">
    <source>
        <dbReference type="ARBA" id="ARBA00022692"/>
    </source>
</evidence>
<dbReference type="AlphaFoldDB" id="A0A1D9QIR7"/>
<name>A0A1D9QIR7_SCLS1</name>
<dbReference type="VEuPathDB" id="FungiDB:sscle_13g095960"/>
<evidence type="ECO:0000256" key="10">
    <source>
        <dbReference type="ARBA" id="ARBA00068717"/>
    </source>
</evidence>
<evidence type="ECO:0000256" key="9">
    <source>
        <dbReference type="ARBA" id="ARBA00059620"/>
    </source>
</evidence>
<dbReference type="Proteomes" id="UP000177798">
    <property type="component" value="Chromosome 13"/>
</dbReference>
<comment type="function">
    <text evidence="9">Catalyzes the reduction of all-trans-retinal to all-trans-retinol in the presence of NADPH.</text>
</comment>
<dbReference type="OrthoDB" id="10253736at2759"/>
<evidence type="ECO:0000256" key="1">
    <source>
        <dbReference type="ARBA" id="ARBA00004141"/>
    </source>
</evidence>
<dbReference type="GO" id="GO:0016020">
    <property type="term" value="C:membrane"/>
    <property type="evidence" value="ECO:0007669"/>
    <property type="project" value="UniProtKB-SubCell"/>
</dbReference>
<dbReference type="PRINTS" id="PR00080">
    <property type="entry name" value="SDRFAMILY"/>
</dbReference>
<dbReference type="InterPro" id="IPR020904">
    <property type="entry name" value="Sc_DH/Rdtase_CS"/>
</dbReference>
<evidence type="ECO:0000256" key="11">
    <source>
        <dbReference type="ARBA" id="ARBA00082544"/>
    </source>
</evidence>
<keyword evidence="3" id="KW-0812">Transmembrane</keyword>
<reference evidence="14" key="1">
    <citation type="journal article" date="2017" name="Genome Biol. Evol.">
        <title>The complete genome sequence of the phytopathogenic fungus Sclerotinia sclerotiorum reveals insights into the genome architecture of broad host range pathogens.</title>
        <authorList>
            <person name="Derbyshire M."/>
            <person name="Denton-Giles M."/>
            <person name="Hegedus D."/>
            <person name="Seifbarghy S."/>
            <person name="Rollins J."/>
            <person name="van Kan J."/>
            <person name="Seidl M.F."/>
            <person name="Faino L."/>
            <person name="Mbengue M."/>
            <person name="Navaud O."/>
            <person name="Raffaele S."/>
            <person name="Hammond-Kosack K."/>
            <person name="Heard S."/>
            <person name="Oliver R."/>
        </authorList>
    </citation>
    <scope>NUCLEOTIDE SEQUENCE [LARGE SCALE GENOMIC DNA]</scope>
    <source>
        <strain evidence="14">ATCC 18683 / 1980 / Ss-1</strain>
    </source>
</reference>
<evidence type="ECO:0000313" key="13">
    <source>
        <dbReference type="EMBL" id="APA14826.1"/>
    </source>
</evidence>